<dbReference type="Proteomes" id="UP000762676">
    <property type="component" value="Unassembled WGS sequence"/>
</dbReference>
<evidence type="ECO:0000313" key="2">
    <source>
        <dbReference type="EMBL" id="GFS13482.1"/>
    </source>
</evidence>
<comment type="caution">
    <text evidence="2">The sequence shown here is derived from an EMBL/GenBank/DDBJ whole genome shotgun (WGS) entry which is preliminary data.</text>
</comment>
<protein>
    <recommendedName>
        <fullName evidence="4">Secreted protein</fullName>
    </recommendedName>
</protein>
<proteinExistence type="predicted"/>
<keyword evidence="3" id="KW-1185">Reference proteome</keyword>
<accession>A0AAV4IXI0</accession>
<feature type="chain" id="PRO_5043819991" description="Secreted protein" evidence="1">
    <location>
        <begin position="27"/>
        <end position="85"/>
    </location>
</feature>
<sequence length="85" mass="9770">MGCSICFKLLFSVLLQITTLCTYVHTTTDLYFTILPLFKDLLEEPLNLVHPCPIKQNIPNTQIIDERLRTMQMGFVDLGVKELLL</sequence>
<evidence type="ECO:0008006" key="4">
    <source>
        <dbReference type="Google" id="ProtNLM"/>
    </source>
</evidence>
<feature type="signal peptide" evidence="1">
    <location>
        <begin position="1"/>
        <end position="26"/>
    </location>
</feature>
<dbReference type="AlphaFoldDB" id="A0AAV4IXI0"/>
<evidence type="ECO:0000313" key="3">
    <source>
        <dbReference type="Proteomes" id="UP000762676"/>
    </source>
</evidence>
<name>A0AAV4IXI0_9GAST</name>
<gene>
    <name evidence="2" type="ORF">ElyMa_003138100</name>
</gene>
<organism evidence="2 3">
    <name type="scientific">Elysia marginata</name>
    <dbReference type="NCBI Taxonomy" id="1093978"/>
    <lineage>
        <taxon>Eukaryota</taxon>
        <taxon>Metazoa</taxon>
        <taxon>Spiralia</taxon>
        <taxon>Lophotrochozoa</taxon>
        <taxon>Mollusca</taxon>
        <taxon>Gastropoda</taxon>
        <taxon>Heterobranchia</taxon>
        <taxon>Euthyneura</taxon>
        <taxon>Panpulmonata</taxon>
        <taxon>Sacoglossa</taxon>
        <taxon>Placobranchoidea</taxon>
        <taxon>Plakobranchidae</taxon>
        <taxon>Elysia</taxon>
    </lineage>
</organism>
<keyword evidence="1" id="KW-0732">Signal</keyword>
<reference evidence="2 3" key="1">
    <citation type="journal article" date="2021" name="Elife">
        <title>Chloroplast acquisition without the gene transfer in kleptoplastic sea slugs, Plakobranchus ocellatus.</title>
        <authorList>
            <person name="Maeda T."/>
            <person name="Takahashi S."/>
            <person name="Yoshida T."/>
            <person name="Shimamura S."/>
            <person name="Takaki Y."/>
            <person name="Nagai Y."/>
            <person name="Toyoda A."/>
            <person name="Suzuki Y."/>
            <person name="Arimoto A."/>
            <person name="Ishii H."/>
            <person name="Satoh N."/>
            <person name="Nishiyama T."/>
            <person name="Hasebe M."/>
            <person name="Maruyama T."/>
            <person name="Minagawa J."/>
            <person name="Obokata J."/>
            <person name="Shigenobu S."/>
        </authorList>
    </citation>
    <scope>NUCLEOTIDE SEQUENCE [LARGE SCALE GENOMIC DNA]</scope>
</reference>
<dbReference type="EMBL" id="BMAT01006481">
    <property type="protein sequence ID" value="GFS13482.1"/>
    <property type="molecule type" value="Genomic_DNA"/>
</dbReference>
<evidence type="ECO:0000256" key="1">
    <source>
        <dbReference type="SAM" id="SignalP"/>
    </source>
</evidence>